<dbReference type="GO" id="GO:0016787">
    <property type="term" value="F:hydrolase activity"/>
    <property type="evidence" value="ECO:0007669"/>
    <property type="project" value="UniProtKB-KW"/>
</dbReference>
<keyword evidence="4" id="KW-0460">Magnesium</keyword>
<dbReference type="AlphaFoldDB" id="A0AAE5H1N9"/>
<dbReference type="NCBIfam" id="TIGR01509">
    <property type="entry name" value="HAD-SF-IA-v3"/>
    <property type="match status" value="1"/>
</dbReference>
<dbReference type="InterPro" id="IPR051600">
    <property type="entry name" value="Beta-PGM-like"/>
</dbReference>
<dbReference type="SUPFAM" id="SSF56784">
    <property type="entry name" value="HAD-like"/>
    <property type="match status" value="1"/>
</dbReference>
<comment type="cofactor">
    <cofactor evidence="1">
        <name>Mg(2+)</name>
        <dbReference type="ChEBI" id="CHEBI:18420"/>
    </cofactor>
</comment>
<reference evidence="6" key="1">
    <citation type="submission" date="2020-06" db="EMBL/GenBank/DDBJ databases">
        <title>Genomic insights into acetone-butanol-ethanol (ABE) fermentation by sequencing solventogenic clostridia strains.</title>
        <authorList>
            <person name="Brown S."/>
        </authorList>
    </citation>
    <scope>NUCLEOTIDE SEQUENCE</scope>
    <source>
        <strain evidence="6">DJ123</strain>
    </source>
</reference>
<evidence type="ECO:0000256" key="4">
    <source>
        <dbReference type="ARBA" id="ARBA00022842"/>
    </source>
</evidence>
<comment type="similarity">
    <text evidence="2">Belongs to the HAD-like hydrolase superfamily. CbbY/CbbZ/Gph/YieH family.</text>
</comment>
<dbReference type="InterPro" id="IPR006439">
    <property type="entry name" value="HAD-SF_hydro_IA"/>
</dbReference>
<dbReference type="Gene3D" id="1.10.150.240">
    <property type="entry name" value="Putative phosphatase, domain 2"/>
    <property type="match status" value="1"/>
</dbReference>
<dbReference type="SFLD" id="SFLDS00003">
    <property type="entry name" value="Haloacid_Dehalogenase"/>
    <property type="match status" value="1"/>
</dbReference>
<dbReference type="GO" id="GO:0046872">
    <property type="term" value="F:metal ion binding"/>
    <property type="evidence" value="ECO:0007669"/>
    <property type="project" value="UniProtKB-KW"/>
</dbReference>
<keyword evidence="3" id="KW-0479">Metal-binding</keyword>
<evidence type="ECO:0000256" key="5">
    <source>
        <dbReference type="ARBA" id="ARBA00023277"/>
    </source>
</evidence>
<dbReference type="InterPro" id="IPR023214">
    <property type="entry name" value="HAD_sf"/>
</dbReference>
<protein>
    <submittedName>
        <fullName evidence="6">HAD superfamily hydrolase (TIGR01509 family)</fullName>
    </submittedName>
</protein>
<accession>A0AAE5H1N9</accession>
<keyword evidence="6" id="KW-0378">Hydrolase</keyword>
<comment type="caution">
    <text evidence="6">The sequence shown here is derived from an EMBL/GenBank/DDBJ whole genome shotgun (WGS) entry which is preliminary data.</text>
</comment>
<evidence type="ECO:0000256" key="2">
    <source>
        <dbReference type="ARBA" id="ARBA00006171"/>
    </source>
</evidence>
<dbReference type="SFLD" id="SFLDG01129">
    <property type="entry name" value="C1.5:_HAD__Beta-PGM__Phosphata"/>
    <property type="match status" value="1"/>
</dbReference>
<dbReference type="PANTHER" id="PTHR46193">
    <property type="entry name" value="6-PHOSPHOGLUCONATE PHOSPHATASE"/>
    <property type="match status" value="1"/>
</dbReference>
<dbReference type="Pfam" id="PF13419">
    <property type="entry name" value="HAD_2"/>
    <property type="match status" value="1"/>
</dbReference>
<dbReference type="InterPro" id="IPR023198">
    <property type="entry name" value="PGP-like_dom2"/>
</dbReference>
<organism evidence="6 7">
    <name type="scientific">Clostridium beijerinckii</name>
    <name type="common">Clostridium MP</name>
    <dbReference type="NCBI Taxonomy" id="1520"/>
    <lineage>
        <taxon>Bacteria</taxon>
        <taxon>Bacillati</taxon>
        <taxon>Bacillota</taxon>
        <taxon>Clostridia</taxon>
        <taxon>Eubacteriales</taxon>
        <taxon>Clostridiaceae</taxon>
        <taxon>Clostridium</taxon>
    </lineage>
</organism>
<dbReference type="SFLD" id="SFLDG01135">
    <property type="entry name" value="C1.5.6:_HAD__Beta-PGM__Phospha"/>
    <property type="match status" value="1"/>
</dbReference>
<dbReference type="PANTHER" id="PTHR46193:SF18">
    <property type="entry name" value="HEXITOL PHOSPHATASE B"/>
    <property type="match status" value="1"/>
</dbReference>
<evidence type="ECO:0000313" key="6">
    <source>
        <dbReference type="EMBL" id="NSB12697.1"/>
    </source>
</evidence>
<evidence type="ECO:0000256" key="3">
    <source>
        <dbReference type="ARBA" id="ARBA00022723"/>
    </source>
</evidence>
<gene>
    <name evidence="6" type="ORF">BCD95_000956</name>
</gene>
<keyword evidence="5" id="KW-0119">Carbohydrate metabolism</keyword>
<evidence type="ECO:0000256" key="1">
    <source>
        <dbReference type="ARBA" id="ARBA00001946"/>
    </source>
</evidence>
<evidence type="ECO:0000313" key="7">
    <source>
        <dbReference type="Proteomes" id="UP000822184"/>
    </source>
</evidence>
<sequence length="208" mass="23814">MKQAVIFDMDGVLVDTESFYFKRRMKFFDDLKIEPATRKIEDFIGSTNGMIWEMLVPDDEKRNILKEEYLKYCKEHEVCFQEILNPSVKEVIRELKDRNIKIAIASSSERKEILRMVEECGIASCIDFVISGEECTQSKPDPEIYIRAIKALELLETEVLAVEDSALGIRAAKAAGLTVVALAPRDYYIDQSEADYKVNDLIEITSKI</sequence>
<dbReference type="Proteomes" id="UP000822184">
    <property type="component" value="Unassembled WGS sequence"/>
</dbReference>
<dbReference type="RefSeq" id="WP_077854990.1">
    <property type="nucleotide sequence ID" value="NZ_JABTDW010000001.1"/>
</dbReference>
<dbReference type="Gene3D" id="3.40.50.1000">
    <property type="entry name" value="HAD superfamily/HAD-like"/>
    <property type="match status" value="1"/>
</dbReference>
<dbReference type="InterPro" id="IPR036412">
    <property type="entry name" value="HAD-like_sf"/>
</dbReference>
<name>A0AAE5H1N9_CLOBE</name>
<dbReference type="InterPro" id="IPR041492">
    <property type="entry name" value="HAD_2"/>
</dbReference>
<dbReference type="NCBIfam" id="TIGR01549">
    <property type="entry name" value="HAD-SF-IA-v1"/>
    <property type="match status" value="1"/>
</dbReference>
<dbReference type="EMBL" id="JABTDW010000001">
    <property type="protein sequence ID" value="NSB12697.1"/>
    <property type="molecule type" value="Genomic_DNA"/>
</dbReference>
<proteinExistence type="inferred from homology"/>